<evidence type="ECO:0000256" key="5">
    <source>
        <dbReference type="ARBA" id="ARBA00022964"/>
    </source>
</evidence>
<dbReference type="Gramene" id="EFJ27560">
    <property type="protein sequence ID" value="EFJ27560"/>
    <property type="gene ID" value="SELMODRAFT_147465"/>
</dbReference>
<dbReference type="InParanoid" id="D8RIP3"/>
<dbReference type="HOGENOM" id="CLU_016785_0_3_1"/>
<dbReference type="AlphaFoldDB" id="D8RIP3"/>
<protein>
    <recommendedName>
        <fullName evidence="9">JmjC domain-containing protein</fullName>
    </recommendedName>
</protein>
<dbReference type="PANTHER" id="PTHR12461">
    <property type="entry name" value="HYPOXIA-INDUCIBLE FACTOR 1 ALPHA INHIBITOR-RELATED"/>
    <property type="match status" value="1"/>
</dbReference>
<accession>D8RIP3</accession>
<gene>
    <name evidence="10" type="ORF">SELMODRAFT_147465</name>
</gene>
<organism evidence="11">
    <name type="scientific">Selaginella moellendorffii</name>
    <name type="common">Spikemoss</name>
    <dbReference type="NCBI Taxonomy" id="88036"/>
    <lineage>
        <taxon>Eukaryota</taxon>
        <taxon>Viridiplantae</taxon>
        <taxon>Streptophyta</taxon>
        <taxon>Embryophyta</taxon>
        <taxon>Tracheophyta</taxon>
        <taxon>Lycopodiopsida</taxon>
        <taxon>Selaginellales</taxon>
        <taxon>Selaginellaceae</taxon>
        <taxon>Selaginella</taxon>
    </lineage>
</organism>
<dbReference type="KEGG" id="smo:SELMODRAFT_147465"/>
<evidence type="ECO:0000256" key="8">
    <source>
        <dbReference type="ARBA" id="ARBA00023242"/>
    </source>
</evidence>
<sequence>MDALEESVLASVWRQGGFAFCQLMRKCRSDPSMAEEAHDLAWEQLHLGDWHQVDCAWRDGYALACVYWAEELRRKGDHAEATRVLDMGLMMGGLAFRPRLNAAISSLSQASEPPSAVRGDDQLTVQVASSTSFFPFVLPPGSLQGPPMRTMAFPSIQKFLQELFAPGVPAILTDTMAHWPAMKKWKDLSYFHKIAGNRTVPVEVGETYLAEGWKQELMTMSRFLDRIYDPGDSTSRAYLAQHPLFDQIPELQRDIVTPDYCACGDGELHSINAWFGPSGTVTPLHHDPHHNLLAQVVGTKYVRLYSPELSDSLHPFSDPMLQNSSQLDLDKPDYERFPLAEKLAFVDCVLGEGQMLYIPPKWWHYVKSLSPSFSVSFWWRSS</sequence>
<dbReference type="GO" id="GO:0016706">
    <property type="term" value="F:2-oxoglutarate-dependent dioxygenase activity"/>
    <property type="evidence" value="ECO:0000318"/>
    <property type="project" value="GO_Central"/>
</dbReference>
<evidence type="ECO:0000256" key="4">
    <source>
        <dbReference type="ARBA" id="ARBA00022723"/>
    </source>
</evidence>
<evidence type="ECO:0000313" key="10">
    <source>
        <dbReference type="EMBL" id="EFJ27560.1"/>
    </source>
</evidence>
<proteinExistence type="inferred from homology"/>
<evidence type="ECO:0000256" key="3">
    <source>
        <dbReference type="ARBA" id="ARBA00006801"/>
    </source>
</evidence>
<dbReference type="SUPFAM" id="SSF51197">
    <property type="entry name" value="Clavaminate synthase-like"/>
    <property type="match status" value="1"/>
</dbReference>
<dbReference type="EMBL" id="GL377581">
    <property type="protein sequence ID" value="EFJ27560.1"/>
    <property type="molecule type" value="Genomic_DNA"/>
</dbReference>
<dbReference type="InterPro" id="IPR041667">
    <property type="entry name" value="Cupin_8"/>
</dbReference>
<keyword evidence="6" id="KW-0560">Oxidoreductase</keyword>
<evidence type="ECO:0000256" key="1">
    <source>
        <dbReference type="ARBA" id="ARBA00001954"/>
    </source>
</evidence>
<dbReference type="STRING" id="88036.D8RIP3"/>
<evidence type="ECO:0000256" key="7">
    <source>
        <dbReference type="ARBA" id="ARBA00023004"/>
    </source>
</evidence>
<dbReference type="GO" id="GO:0005634">
    <property type="term" value="C:nucleus"/>
    <property type="evidence" value="ECO:0007669"/>
    <property type="project" value="UniProtKB-SubCell"/>
</dbReference>
<dbReference type="PANTHER" id="PTHR12461:SF105">
    <property type="entry name" value="HYPOXIA-INDUCIBLE FACTOR 1-ALPHA INHIBITOR"/>
    <property type="match status" value="1"/>
</dbReference>
<keyword evidence="11" id="KW-1185">Reference proteome</keyword>
<dbReference type="FunCoup" id="D8RIP3">
    <property type="interactions" value="1776"/>
</dbReference>
<reference evidence="10 11" key="1">
    <citation type="journal article" date="2011" name="Science">
        <title>The Selaginella genome identifies genetic changes associated with the evolution of vascular plants.</title>
        <authorList>
            <person name="Banks J.A."/>
            <person name="Nishiyama T."/>
            <person name="Hasebe M."/>
            <person name="Bowman J.L."/>
            <person name="Gribskov M."/>
            <person name="dePamphilis C."/>
            <person name="Albert V.A."/>
            <person name="Aono N."/>
            <person name="Aoyama T."/>
            <person name="Ambrose B.A."/>
            <person name="Ashton N.W."/>
            <person name="Axtell M.J."/>
            <person name="Barker E."/>
            <person name="Barker M.S."/>
            <person name="Bennetzen J.L."/>
            <person name="Bonawitz N.D."/>
            <person name="Chapple C."/>
            <person name="Cheng C."/>
            <person name="Correa L.G."/>
            <person name="Dacre M."/>
            <person name="DeBarry J."/>
            <person name="Dreyer I."/>
            <person name="Elias M."/>
            <person name="Engstrom E.M."/>
            <person name="Estelle M."/>
            <person name="Feng L."/>
            <person name="Finet C."/>
            <person name="Floyd S.K."/>
            <person name="Frommer W.B."/>
            <person name="Fujita T."/>
            <person name="Gramzow L."/>
            <person name="Gutensohn M."/>
            <person name="Harholt J."/>
            <person name="Hattori M."/>
            <person name="Heyl A."/>
            <person name="Hirai T."/>
            <person name="Hiwatashi Y."/>
            <person name="Ishikawa M."/>
            <person name="Iwata M."/>
            <person name="Karol K.G."/>
            <person name="Koehler B."/>
            <person name="Kolukisaoglu U."/>
            <person name="Kubo M."/>
            <person name="Kurata T."/>
            <person name="Lalonde S."/>
            <person name="Li K."/>
            <person name="Li Y."/>
            <person name="Litt A."/>
            <person name="Lyons E."/>
            <person name="Manning G."/>
            <person name="Maruyama T."/>
            <person name="Michael T.P."/>
            <person name="Mikami K."/>
            <person name="Miyazaki S."/>
            <person name="Morinaga S."/>
            <person name="Murata T."/>
            <person name="Mueller-Roeber B."/>
            <person name="Nelson D.R."/>
            <person name="Obara M."/>
            <person name="Oguri Y."/>
            <person name="Olmstead R.G."/>
            <person name="Onodera N."/>
            <person name="Petersen B.L."/>
            <person name="Pils B."/>
            <person name="Prigge M."/>
            <person name="Rensing S.A."/>
            <person name="Riano-Pachon D.M."/>
            <person name="Roberts A.W."/>
            <person name="Sato Y."/>
            <person name="Scheller H.V."/>
            <person name="Schulz B."/>
            <person name="Schulz C."/>
            <person name="Shakirov E.V."/>
            <person name="Shibagaki N."/>
            <person name="Shinohara N."/>
            <person name="Shippen D.E."/>
            <person name="Soerensen I."/>
            <person name="Sotooka R."/>
            <person name="Sugimoto N."/>
            <person name="Sugita M."/>
            <person name="Sumikawa N."/>
            <person name="Tanurdzic M."/>
            <person name="Theissen G."/>
            <person name="Ulvskov P."/>
            <person name="Wakazuki S."/>
            <person name="Weng J.K."/>
            <person name="Willats W.W."/>
            <person name="Wipf D."/>
            <person name="Wolf P.G."/>
            <person name="Yang L."/>
            <person name="Zimmer A.D."/>
            <person name="Zhu Q."/>
            <person name="Mitros T."/>
            <person name="Hellsten U."/>
            <person name="Loque D."/>
            <person name="Otillar R."/>
            <person name="Salamov A."/>
            <person name="Schmutz J."/>
            <person name="Shapiro H."/>
            <person name="Lindquist E."/>
            <person name="Lucas S."/>
            <person name="Rokhsar D."/>
            <person name="Grigoriev I.V."/>
        </authorList>
    </citation>
    <scope>NUCLEOTIDE SEQUENCE [LARGE SCALE GENOMIC DNA]</scope>
</reference>
<keyword evidence="4" id="KW-0479">Metal-binding</keyword>
<dbReference type="FunFam" id="2.60.120.650:FF:000029">
    <property type="entry name" value="lysine-specific demethylase JMJ30"/>
    <property type="match status" value="1"/>
</dbReference>
<keyword evidence="8" id="KW-0539">Nucleus</keyword>
<evidence type="ECO:0000256" key="2">
    <source>
        <dbReference type="ARBA" id="ARBA00004123"/>
    </source>
</evidence>
<dbReference type="Pfam" id="PF24472">
    <property type="entry name" value="ARM_KDM8_N"/>
    <property type="match status" value="1"/>
</dbReference>
<evidence type="ECO:0000256" key="6">
    <source>
        <dbReference type="ARBA" id="ARBA00023002"/>
    </source>
</evidence>
<keyword evidence="5" id="KW-0223">Dioxygenase</keyword>
<comment type="similarity">
    <text evidence="3">Belongs to the JARID1 histone demethylase family.</text>
</comment>
<comment type="cofactor">
    <cofactor evidence="1">
        <name>Fe(2+)</name>
        <dbReference type="ChEBI" id="CHEBI:29033"/>
    </cofactor>
</comment>
<evidence type="ECO:0000259" key="9">
    <source>
        <dbReference type="PROSITE" id="PS51184"/>
    </source>
</evidence>
<dbReference type="InterPro" id="IPR056520">
    <property type="entry name" value="ARM_KDM8_N"/>
</dbReference>
<name>D8RIP3_SELML</name>
<dbReference type="OMA" id="THWPART"/>
<dbReference type="eggNOG" id="KOG2132">
    <property type="taxonomic scope" value="Eukaryota"/>
</dbReference>
<dbReference type="Gene3D" id="2.60.120.650">
    <property type="entry name" value="Cupin"/>
    <property type="match status" value="1"/>
</dbReference>
<dbReference type="GO" id="GO:0046872">
    <property type="term" value="F:metal ion binding"/>
    <property type="evidence" value="ECO:0007669"/>
    <property type="project" value="UniProtKB-KW"/>
</dbReference>
<dbReference type="Pfam" id="PF13621">
    <property type="entry name" value="Cupin_8"/>
    <property type="match status" value="1"/>
</dbReference>
<dbReference type="Proteomes" id="UP000001514">
    <property type="component" value="Unassembled WGS sequence"/>
</dbReference>
<dbReference type="InterPro" id="IPR003347">
    <property type="entry name" value="JmjC_dom"/>
</dbReference>
<dbReference type="SMART" id="SM00558">
    <property type="entry name" value="JmjC"/>
    <property type="match status" value="1"/>
</dbReference>
<evidence type="ECO:0000313" key="11">
    <source>
        <dbReference type="Proteomes" id="UP000001514"/>
    </source>
</evidence>
<keyword evidence="7" id="KW-0408">Iron</keyword>
<comment type="subcellular location">
    <subcellularLocation>
        <location evidence="2">Nucleus</location>
    </subcellularLocation>
</comment>
<feature type="domain" description="JmjC" evidence="9">
    <location>
        <begin position="237"/>
        <end position="382"/>
    </location>
</feature>
<dbReference type="PROSITE" id="PS51184">
    <property type="entry name" value="JMJC"/>
    <property type="match status" value="1"/>
</dbReference>